<keyword evidence="3 9" id="KW-0540">Nuclease</keyword>
<evidence type="ECO:0000256" key="6">
    <source>
        <dbReference type="ARBA" id="ARBA00022801"/>
    </source>
</evidence>
<dbReference type="EC" id="3.1.-.-" evidence="9"/>
<evidence type="ECO:0000256" key="1">
    <source>
        <dbReference type="ARBA" id="ARBA00001946"/>
    </source>
</evidence>
<keyword evidence="4 9" id="KW-0479">Metal-binding</keyword>
<dbReference type="GO" id="GO:0051607">
    <property type="term" value="P:defense response to virus"/>
    <property type="evidence" value="ECO:0007669"/>
    <property type="project" value="UniProtKB-UniRule"/>
</dbReference>
<dbReference type="InterPro" id="IPR019199">
    <property type="entry name" value="Virulence_VapD/CRISPR_Cas2"/>
</dbReference>
<dbReference type="GO" id="GO:0046872">
    <property type="term" value="F:metal ion binding"/>
    <property type="evidence" value="ECO:0007669"/>
    <property type="project" value="UniProtKB-UniRule"/>
</dbReference>
<reference evidence="11 12" key="1">
    <citation type="journal article" date="2017" name="Water Res.">
        <title>Discovery and metagenomic analysis of an anammox bacterial enrichment related to Candidatus "Brocadia caroliniensis" in a full-scale glycerol-fed nitritation-denitritation separate centrate treatment process.</title>
        <authorList>
            <person name="Park H."/>
            <person name="Brotto A.C."/>
            <person name="van Loosdrecht M.C."/>
            <person name="Chandran K."/>
        </authorList>
    </citation>
    <scope>NUCLEOTIDE SEQUENCE [LARGE SCALE GENOMIC DNA]</scope>
    <source>
        <strain evidence="11">26THWARD</strain>
    </source>
</reference>
<dbReference type="NCBIfam" id="TIGR01573">
    <property type="entry name" value="cas2"/>
    <property type="match status" value="1"/>
</dbReference>
<protein>
    <recommendedName>
        <fullName evidence="9">CRISPR-associated endoribonuclease Cas2</fullName>
        <ecNumber evidence="9">3.1.-.-</ecNumber>
    </recommendedName>
</protein>
<evidence type="ECO:0000256" key="3">
    <source>
        <dbReference type="ARBA" id="ARBA00022722"/>
    </source>
</evidence>
<dbReference type="PANTHER" id="PTHR34405">
    <property type="entry name" value="CRISPR-ASSOCIATED ENDORIBONUCLEASE CAS2"/>
    <property type="match status" value="1"/>
</dbReference>
<comment type="similarity">
    <text evidence="2 9 10">Belongs to the CRISPR-associated endoribonuclease Cas2 protein family.</text>
</comment>
<evidence type="ECO:0000256" key="8">
    <source>
        <dbReference type="ARBA" id="ARBA00023118"/>
    </source>
</evidence>
<dbReference type="GO" id="GO:0016787">
    <property type="term" value="F:hydrolase activity"/>
    <property type="evidence" value="ECO:0007669"/>
    <property type="project" value="UniProtKB-KW"/>
</dbReference>
<accession>A0A1V4ARD3</accession>
<dbReference type="EMBL" id="AYTS01000126">
    <property type="protein sequence ID" value="OOP55651.1"/>
    <property type="molecule type" value="Genomic_DNA"/>
</dbReference>
<dbReference type="STRING" id="1004156.AYP45_13440"/>
<evidence type="ECO:0000256" key="4">
    <source>
        <dbReference type="ARBA" id="ARBA00022723"/>
    </source>
</evidence>
<evidence type="ECO:0000256" key="2">
    <source>
        <dbReference type="ARBA" id="ARBA00009959"/>
    </source>
</evidence>
<dbReference type="Pfam" id="PF09827">
    <property type="entry name" value="CRISPR_Cas2"/>
    <property type="match status" value="1"/>
</dbReference>
<dbReference type="PANTHER" id="PTHR34405:SF3">
    <property type="entry name" value="CRISPR-ASSOCIATED ENDORIBONUCLEASE CAS2 3"/>
    <property type="match status" value="1"/>
</dbReference>
<dbReference type="InterPro" id="IPR021127">
    <property type="entry name" value="CRISPR_associated_Cas2"/>
</dbReference>
<keyword evidence="5 9" id="KW-0255">Endonuclease</keyword>
<dbReference type="CDD" id="cd09725">
    <property type="entry name" value="Cas2_I_II_III"/>
    <property type="match status" value="1"/>
</dbReference>
<keyword evidence="6 9" id="KW-0378">Hydrolase</keyword>
<evidence type="ECO:0000313" key="11">
    <source>
        <dbReference type="EMBL" id="OOP55651.1"/>
    </source>
</evidence>
<comment type="function">
    <text evidence="9">CRISPR (clustered regularly interspaced short palindromic repeat), is an adaptive immune system that provides protection against mobile genetic elements (viruses, transposable elements and conjugative plasmids). CRISPR clusters contain sequences complementary to antecedent mobile elements and target invading nucleic acids. CRISPR clusters are transcribed and processed into CRISPR RNA (crRNA). Functions as a ssRNA-specific endoribonuclease. Involved in the integration of spacer DNA into the CRISPR cassette.</text>
</comment>
<evidence type="ECO:0000256" key="10">
    <source>
        <dbReference type="PIRNR" id="PIRNR032582"/>
    </source>
</evidence>
<dbReference type="Proteomes" id="UP000189681">
    <property type="component" value="Unassembled WGS sequence"/>
</dbReference>
<dbReference type="HAMAP" id="MF_01471">
    <property type="entry name" value="Cas2"/>
    <property type="match status" value="1"/>
</dbReference>
<dbReference type="GO" id="GO:0004521">
    <property type="term" value="F:RNA endonuclease activity"/>
    <property type="evidence" value="ECO:0007669"/>
    <property type="project" value="UniProtKB-UniRule"/>
</dbReference>
<name>A0A1V4ARD3_9BACT</name>
<evidence type="ECO:0000313" key="12">
    <source>
        <dbReference type="Proteomes" id="UP000189681"/>
    </source>
</evidence>
<comment type="cofactor">
    <cofactor evidence="1 9">
        <name>Mg(2+)</name>
        <dbReference type="ChEBI" id="CHEBI:18420"/>
    </cofactor>
</comment>
<dbReference type="SUPFAM" id="SSF143430">
    <property type="entry name" value="TTP0101/SSO1404-like"/>
    <property type="match status" value="1"/>
</dbReference>
<comment type="caution">
    <text evidence="11">The sequence shown here is derived from an EMBL/GenBank/DDBJ whole genome shotgun (WGS) entry which is preliminary data.</text>
</comment>
<evidence type="ECO:0000256" key="7">
    <source>
        <dbReference type="ARBA" id="ARBA00022842"/>
    </source>
</evidence>
<organism evidence="11 12">
    <name type="scientific">Candidatus Brocadia carolinensis</name>
    <dbReference type="NCBI Taxonomy" id="1004156"/>
    <lineage>
        <taxon>Bacteria</taxon>
        <taxon>Pseudomonadati</taxon>
        <taxon>Planctomycetota</taxon>
        <taxon>Candidatus Brocadiia</taxon>
        <taxon>Candidatus Brocadiales</taxon>
        <taxon>Candidatus Brocadiaceae</taxon>
        <taxon>Candidatus Brocadia</taxon>
    </lineage>
</organism>
<dbReference type="AlphaFoldDB" id="A0A1V4ARD3"/>
<dbReference type="GO" id="GO:0043571">
    <property type="term" value="P:maintenance of CRISPR repeat elements"/>
    <property type="evidence" value="ECO:0007669"/>
    <property type="project" value="UniProtKB-UniRule"/>
</dbReference>
<keyword evidence="7 9" id="KW-0460">Magnesium</keyword>
<gene>
    <name evidence="9" type="primary">cas2</name>
    <name evidence="11" type="ORF">AYP45_13440</name>
</gene>
<keyword evidence="8 9" id="KW-0051">Antiviral defense</keyword>
<sequence>MLYVVSYDIPDTGRRTKLAKTLEDFGDRVQYSVFECILDSNLLDKMIARIKRIVLEKDDSVRVYTICAGCERAIKIIGQGKVTKNEDVYIV</sequence>
<comment type="subunit">
    <text evidence="9">Homodimer, forms a heterotetramer with a Cas1 homodimer.</text>
</comment>
<dbReference type="PIRSF" id="PIRSF032582">
    <property type="entry name" value="Cas2"/>
    <property type="match status" value="1"/>
</dbReference>
<proteinExistence type="inferred from homology"/>
<dbReference type="Gene3D" id="3.30.70.240">
    <property type="match status" value="1"/>
</dbReference>
<evidence type="ECO:0000256" key="9">
    <source>
        <dbReference type="HAMAP-Rule" id="MF_01471"/>
    </source>
</evidence>
<evidence type="ECO:0000256" key="5">
    <source>
        <dbReference type="ARBA" id="ARBA00022759"/>
    </source>
</evidence>
<feature type="binding site" evidence="9">
    <location>
        <position position="8"/>
    </location>
    <ligand>
        <name>Mg(2+)</name>
        <dbReference type="ChEBI" id="CHEBI:18420"/>
        <note>catalytic</note>
    </ligand>
</feature>